<dbReference type="InterPro" id="IPR024535">
    <property type="entry name" value="RHGA/B-epi-like_pectate_lyase"/>
</dbReference>
<dbReference type="Proteomes" id="UP000199696">
    <property type="component" value="Unassembled WGS sequence"/>
</dbReference>
<dbReference type="Pfam" id="PF12708">
    <property type="entry name" value="Pect-lyase_RHGA_epim"/>
    <property type="match status" value="1"/>
</dbReference>
<reference evidence="3" key="1">
    <citation type="submission" date="2016-06" db="EMBL/GenBank/DDBJ databases">
        <authorList>
            <person name="Varghese N."/>
            <person name="Submissions Spin"/>
        </authorList>
    </citation>
    <scope>NUCLEOTIDE SEQUENCE [LARGE SCALE GENOMIC DNA]</scope>
    <source>
        <strain evidence="3">DSM 44814</strain>
    </source>
</reference>
<dbReference type="EMBL" id="FMHY01000002">
    <property type="protein sequence ID" value="SCL45906.1"/>
    <property type="molecule type" value="Genomic_DNA"/>
</dbReference>
<organism evidence="2 3">
    <name type="scientific">Micromonospora eburnea</name>
    <dbReference type="NCBI Taxonomy" id="227316"/>
    <lineage>
        <taxon>Bacteria</taxon>
        <taxon>Bacillati</taxon>
        <taxon>Actinomycetota</taxon>
        <taxon>Actinomycetes</taxon>
        <taxon>Micromonosporales</taxon>
        <taxon>Micromonosporaceae</taxon>
        <taxon>Micromonospora</taxon>
    </lineage>
</organism>
<proteinExistence type="predicted"/>
<dbReference type="InterPro" id="IPR012334">
    <property type="entry name" value="Pectin_lyas_fold"/>
</dbReference>
<sequence>MAHEDAADERRFGGVSRRAALLRGGAITAGVGSTVLVGAAARNLFSDGGGGSVIDVKEHGAVGDGKTDDTRSLQKAIDAARGTGGIVFFPPGTYVTRTLTLYSRVHLRGSGGDATTLKLRAGANSAVIESDGYAKLAGTRSDDGITLFSVRDLAVDGNKQQNPHGGYGLRIYGYGYELTEVIVFNCRNDGVVSEWGPTAALPTGQQMESRLSAVRSRENDGHGFHFTGPHDSLFLNCLASQNGGAGFRLAGESHGTFLVNCHAWGLRQDLSFDLAAPALGCVNCYADLNGGVGVRISRNDCRWMSGFVLGYNHPQEIGVQFSPATQADEPAGCVVDTRIVNCGTAAVDFGGDRGASIVRASVWQPGAADEQGRHIPGSGRGWMGKPARTTQVEIIQELGNPEKNLVVSPAFDLRTQATPSPPDDGSVRVFAREANGKTQLCALFPNGAVRVISAEP</sequence>
<accession>A0A1C6TVS7</accession>
<dbReference type="Gene3D" id="2.160.20.10">
    <property type="entry name" value="Single-stranded right-handed beta-helix, Pectin lyase-like"/>
    <property type="match status" value="1"/>
</dbReference>
<dbReference type="AlphaFoldDB" id="A0A1C6TVS7"/>
<gene>
    <name evidence="2" type="ORF">GA0070604_1138</name>
</gene>
<dbReference type="InterPro" id="IPR011050">
    <property type="entry name" value="Pectin_lyase_fold/virulence"/>
</dbReference>
<feature type="domain" description="Rhamnogalacturonase A/B/Epimerase-like pectate lyase" evidence="1">
    <location>
        <begin position="54"/>
        <end position="160"/>
    </location>
</feature>
<dbReference type="RefSeq" id="WP_091115257.1">
    <property type="nucleotide sequence ID" value="NZ_FMHY01000002.1"/>
</dbReference>
<dbReference type="GO" id="GO:0016829">
    <property type="term" value="F:lyase activity"/>
    <property type="evidence" value="ECO:0007669"/>
    <property type="project" value="UniProtKB-KW"/>
</dbReference>
<protein>
    <submittedName>
        <fullName evidence="2">Pectate lyase superfamily protein</fullName>
    </submittedName>
</protein>
<dbReference type="SUPFAM" id="SSF51126">
    <property type="entry name" value="Pectin lyase-like"/>
    <property type="match status" value="1"/>
</dbReference>
<evidence type="ECO:0000313" key="3">
    <source>
        <dbReference type="Proteomes" id="UP000199696"/>
    </source>
</evidence>
<name>A0A1C6TVS7_9ACTN</name>
<keyword evidence="2" id="KW-0456">Lyase</keyword>
<keyword evidence="3" id="KW-1185">Reference proteome</keyword>
<evidence type="ECO:0000313" key="2">
    <source>
        <dbReference type="EMBL" id="SCL45906.1"/>
    </source>
</evidence>
<evidence type="ECO:0000259" key="1">
    <source>
        <dbReference type="Pfam" id="PF12708"/>
    </source>
</evidence>
<dbReference type="STRING" id="227316.GA0070604_1138"/>
<dbReference type="OrthoDB" id="3847819at2"/>